<keyword evidence="3" id="KW-1185">Reference proteome</keyword>
<evidence type="ECO:0000313" key="3">
    <source>
        <dbReference type="Proteomes" id="UP000544090"/>
    </source>
</evidence>
<reference evidence="2 3" key="1">
    <citation type="submission" date="2020-04" db="EMBL/GenBank/DDBJ databases">
        <title>Arthrobacter sp. nov.</title>
        <authorList>
            <person name="Liu S."/>
        </authorList>
    </citation>
    <scope>NUCLEOTIDE SEQUENCE [LARGE SCALE GENOMIC DNA]</scope>
    <source>
        <strain evidence="2 3">E918</strain>
    </source>
</reference>
<dbReference type="Proteomes" id="UP000544090">
    <property type="component" value="Unassembled WGS sequence"/>
</dbReference>
<feature type="transmembrane region" description="Helical" evidence="1">
    <location>
        <begin position="24"/>
        <end position="44"/>
    </location>
</feature>
<evidence type="ECO:0000313" key="2">
    <source>
        <dbReference type="EMBL" id="NKX54989.1"/>
    </source>
</evidence>
<organism evidence="2 3">
    <name type="scientific">Arthrobacter mobilis</name>
    <dbReference type="NCBI Taxonomy" id="2724944"/>
    <lineage>
        <taxon>Bacteria</taxon>
        <taxon>Bacillati</taxon>
        <taxon>Actinomycetota</taxon>
        <taxon>Actinomycetes</taxon>
        <taxon>Micrococcales</taxon>
        <taxon>Micrococcaceae</taxon>
        <taxon>Arthrobacter</taxon>
    </lineage>
</organism>
<evidence type="ECO:0000256" key="1">
    <source>
        <dbReference type="SAM" id="Phobius"/>
    </source>
</evidence>
<dbReference type="RefSeq" id="WP_168486340.1">
    <property type="nucleotide sequence ID" value="NZ_JAAZSQ010000009.1"/>
</dbReference>
<accession>A0A7X6HEZ0</accession>
<protein>
    <submittedName>
        <fullName evidence="2">Uncharacterized protein</fullName>
    </submittedName>
</protein>
<keyword evidence="1" id="KW-0812">Transmembrane</keyword>
<gene>
    <name evidence="2" type="ORF">HGG74_10630</name>
</gene>
<name>A0A7X6HEZ0_9MICC</name>
<sequence>MSNHSTDPVPAGAGRAQWAPGRRWRTLALIAVAMVLATLGLAAAEHWLYPAKHQDVHAAVLELDRSLAGRLAPVEDVTGSACGGGRCRQAVSAGTGSLFARFATRELAAEAAAREAAVPGRDAYRSGWVVVSYPADTPAADLRRYRQVFAESEKLSEPA</sequence>
<keyword evidence="1" id="KW-1133">Transmembrane helix</keyword>
<proteinExistence type="predicted"/>
<keyword evidence="1" id="KW-0472">Membrane</keyword>
<dbReference type="AlphaFoldDB" id="A0A7X6HEZ0"/>
<dbReference type="EMBL" id="JAAZSQ010000009">
    <property type="protein sequence ID" value="NKX54989.1"/>
    <property type="molecule type" value="Genomic_DNA"/>
</dbReference>
<comment type="caution">
    <text evidence="2">The sequence shown here is derived from an EMBL/GenBank/DDBJ whole genome shotgun (WGS) entry which is preliminary data.</text>
</comment>